<dbReference type="InterPro" id="IPR032571">
    <property type="entry name" value="Qua1_dom"/>
</dbReference>
<reference evidence="2" key="2">
    <citation type="submission" date="2025-09" db="UniProtKB">
        <authorList>
            <consortium name="Ensembl"/>
        </authorList>
    </citation>
    <scope>IDENTIFICATION</scope>
</reference>
<accession>A0A8D2KJP6</accession>
<dbReference type="Pfam" id="PF16274">
    <property type="entry name" value="Qua1"/>
    <property type="match status" value="1"/>
</dbReference>
<sequence length="99" mass="11562">MEEEKYLPELMAEKDSLDPSFVHASRLLAEEIEKFQGSDGKKEDEEKKYLDVISNKNIKLSERVLIPVKQYPKTYKGIPFTSLGDLRCVRELEKHCLQF</sequence>
<dbReference type="GeneTree" id="ENSGT00940000157134"/>
<evidence type="ECO:0000259" key="1">
    <source>
        <dbReference type="Pfam" id="PF16274"/>
    </source>
</evidence>
<dbReference type="Proteomes" id="UP000694417">
    <property type="component" value="Unplaced"/>
</dbReference>
<dbReference type="InterPro" id="IPR036612">
    <property type="entry name" value="KH_dom_type_1_sf"/>
</dbReference>
<dbReference type="AlphaFoldDB" id="A0A8D2KJP6"/>
<dbReference type="GO" id="GO:0003729">
    <property type="term" value="F:mRNA binding"/>
    <property type="evidence" value="ECO:0007669"/>
    <property type="project" value="TreeGrafter"/>
</dbReference>
<evidence type="ECO:0000313" key="2">
    <source>
        <dbReference type="Ensembl" id="ENSUPAP00010018059.1"/>
    </source>
</evidence>
<dbReference type="InterPro" id="IPR045071">
    <property type="entry name" value="BBP-like"/>
</dbReference>
<dbReference type="PANTHER" id="PTHR11208:SF34">
    <property type="entry name" value="KH DOMAIN-CONTAINING, RNA-BINDING, SIGNAL TRANSDUCTION-ASSOCIATED PROTEIN 2"/>
    <property type="match status" value="1"/>
</dbReference>
<reference evidence="2" key="1">
    <citation type="submission" date="2025-08" db="UniProtKB">
        <authorList>
            <consortium name="Ensembl"/>
        </authorList>
    </citation>
    <scope>IDENTIFICATION</scope>
</reference>
<name>A0A8D2KJP6_UROPR</name>
<dbReference type="GO" id="GO:0008143">
    <property type="term" value="F:poly(A) binding"/>
    <property type="evidence" value="ECO:0007669"/>
    <property type="project" value="TreeGrafter"/>
</dbReference>
<proteinExistence type="predicted"/>
<protein>
    <submittedName>
        <fullName evidence="2">KH RNA binding domain containing, signal transduction associated 2</fullName>
    </submittedName>
</protein>
<dbReference type="PANTHER" id="PTHR11208">
    <property type="entry name" value="RNA-BINDING PROTEIN RELATED"/>
    <property type="match status" value="1"/>
</dbReference>
<gene>
    <name evidence="2" type="primary">KHDRBS2</name>
</gene>
<organism evidence="2 3">
    <name type="scientific">Urocitellus parryii</name>
    <name type="common">Arctic ground squirrel</name>
    <name type="synonym">Spermophilus parryii</name>
    <dbReference type="NCBI Taxonomy" id="9999"/>
    <lineage>
        <taxon>Eukaryota</taxon>
        <taxon>Metazoa</taxon>
        <taxon>Chordata</taxon>
        <taxon>Craniata</taxon>
        <taxon>Vertebrata</taxon>
        <taxon>Euteleostomi</taxon>
        <taxon>Mammalia</taxon>
        <taxon>Eutheria</taxon>
        <taxon>Euarchontoglires</taxon>
        <taxon>Glires</taxon>
        <taxon>Rodentia</taxon>
        <taxon>Sciuromorpha</taxon>
        <taxon>Sciuridae</taxon>
        <taxon>Xerinae</taxon>
        <taxon>Marmotini</taxon>
        <taxon>Urocitellus</taxon>
    </lineage>
</organism>
<dbReference type="Gene3D" id="3.30.1370.10">
    <property type="entry name" value="K Homology domain, type 1"/>
    <property type="match status" value="1"/>
</dbReference>
<dbReference type="GO" id="GO:0005634">
    <property type="term" value="C:nucleus"/>
    <property type="evidence" value="ECO:0007669"/>
    <property type="project" value="TreeGrafter"/>
</dbReference>
<evidence type="ECO:0000313" key="3">
    <source>
        <dbReference type="Proteomes" id="UP000694417"/>
    </source>
</evidence>
<keyword evidence="3" id="KW-1185">Reference proteome</keyword>
<feature type="domain" description="KHDRBS Qua1" evidence="1">
    <location>
        <begin position="5"/>
        <end position="57"/>
    </location>
</feature>
<dbReference type="Ensembl" id="ENSUPAT00010020578.1">
    <property type="protein sequence ID" value="ENSUPAP00010018059.1"/>
    <property type="gene ID" value="ENSUPAG00010014347.1"/>
</dbReference>
<dbReference type="GO" id="GO:0000381">
    <property type="term" value="P:regulation of alternative mRNA splicing, via spliceosome"/>
    <property type="evidence" value="ECO:0007669"/>
    <property type="project" value="TreeGrafter"/>
</dbReference>